<protein>
    <submittedName>
        <fullName evidence="2">Uncharacterized protein</fullName>
    </submittedName>
</protein>
<proteinExistence type="predicted"/>
<dbReference type="EMBL" id="JACXYZ010000002">
    <property type="protein sequence ID" value="MBD3925726.1"/>
    <property type="molecule type" value="Genomic_DNA"/>
</dbReference>
<gene>
    <name evidence="2" type="ORF">IEZ26_13920</name>
</gene>
<dbReference type="Proteomes" id="UP000618818">
    <property type="component" value="Unassembled WGS sequence"/>
</dbReference>
<keyword evidence="3" id="KW-1185">Reference proteome</keyword>
<evidence type="ECO:0000313" key="3">
    <source>
        <dbReference type="Proteomes" id="UP000618818"/>
    </source>
</evidence>
<accession>A0ABR8NDI1</accession>
<reference evidence="2 3" key="1">
    <citation type="submission" date="2020-09" db="EMBL/GenBank/DDBJ databases">
        <title>novel species in genus Nocardioides.</title>
        <authorList>
            <person name="Zhang G."/>
        </authorList>
    </citation>
    <scope>NUCLEOTIDE SEQUENCE [LARGE SCALE GENOMIC DNA]</scope>
    <source>
        <strain evidence="2 3">KCTC 39551</strain>
    </source>
</reference>
<sequence>MVNQTSEPLTIRGDELRPDGGEWNHGFQGCSRAALDVLDGDGDGEEYVQIDAGWCDGEIWTITGPGEVSVEDHE</sequence>
<feature type="region of interest" description="Disordered" evidence="1">
    <location>
        <begin position="1"/>
        <end position="23"/>
    </location>
</feature>
<comment type="caution">
    <text evidence="2">The sequence shown here is derived from an EMBL/GenBank/DDBJ whole genome shotgun (WGS) entry which is preliminary data.</text>
</comment>
<organism evidence="2 3">
    <name type="scientific">Nocardioides cavernae</name>
    <dbReference type="NCBI Taxonomy" id="1921566"/>
    <lineage>
        <taxon>Bacteria</taxon>
        <taxon>Bacillati</taxon>
        <taxon>Actinomycetota</taxon>
        <taxon>Actinomycetes</taxon>
        <taxon>Propionibacteriales</taxon>
        <taxon>Nocardioidaceae</taxon>
        <taxon>Nocardioides</taxon>
    </lineage>
</organism>
<dbReference type="RefSeq" id="WP_191195607.1">
    <property type="nucleotide sequence ID" value="NZ_JACXYZ010000002.1"/>
</dbReference>
<feature type="compositionally biased region" description="Basic and acidic residues" evidence="1">
    <location>
        <begin position="12"/>
        <end position="22"/>
    </location>
</feature>
<name>A0ABR8NDI1_9ACTN</name>
<evidence type="ECO:0000256" key="1">
    <source>
        <dbReference type="SAM" id="MobiDB-lite"/>
    </source>
</evidence>
<evidence type="ECO:0000313" key="2">
    <source>
        <dbReference type="EMBL" id="MBD3925726.1"/>
    </source>
</evidence>